<evidence type="ECO:0000313" key="2">
    <source>
        <dbReference type="Proteomes" id="UP000315400"/>
    </source>
</evidence>
<sequence length="367" mass="41143">MNAYDDHAPIIGKKLWTIALEWSHLGSHPGTQKDREERIQAVRGRKKVINGSRSKKSAREAVEAAADAIRYARNTRQARRTDAKLGVCYVDTQFRPMGCATRKLPAKAPRGRPPVLLPEGSMDERLRKRVEAPVLDGLRQHYRTDDAGTEQVKITRDPGEVGIRQSTYLDWEFYSRATKHPKKITNSTVIVPRDWRLRVLNEGLASLDGMLTLDAQRIESTAGDVTVYAAVWLSQGRGYALTPVRGYIALGHGQSYHALTRAKAVPGLRRKLNQTDVDQILEDRGGLAGLAQRFPSITVTVRDAQKTGSCDYGIRSWCHRTGLPYDQGEATLAQVYRAYQQVPLPEARAAMLRAVRRHRRSIMRDAA</sequence>
<proteinExistence type="predicted"/>
<name>A0A540VPN7_9GAMM</name>
<dbReference type="AlphaFoldDB" id="A0A540VPN7"/>
<gene>
    <name evidence="1" type="ORF">FKY71_15360</name>
</gene>
<organism evidence="1 2">
    <name type="scientific">Spiribacter salinus</name>
    <dbReference type="NCBI Taxonomy" id="1335746"/>
    <lineage>
        <taxon>Bacteria</taxon>
        <taxon>Pseudomonadati</taxon>
        <taxon>Pseudomonadota</taxon>
        <taxon>Gammaproteobacteria</taxon>
        <taxon>Chromatiales</taxon>
        <taxon>Ectothiorhodospiraceae</taxon>
        <taxon>Spiribacter</taxon>
    </lineage>
</organism>
<protein>
    <submittedName>
        <fullName evidence="1">Uncharacterized protein</fullName>
    </submittedName>
</protein>
<accession>A0A540VPN7</accession>
<dbReference type="EMBL" id="VIFK01000269">
    <property type="protein sequence ID" value="TQE98153.1"/>
    <property type="molecule type" value="Genomic_DNA"/>
</dbReference>
<dbReference type="Proteomes" id="UP000315400">
    <property type="component" value="Unassembled WGS sequence"/>
</dbReference>
<comment type="caution">
    <text evidence="1">The sequence shown here is derived from an EMBL/GenBank/DDBJ whole genome shotgun (WGS) entry which is preliminary data.</text>
</comment>
<reference evidence="1 2" key="1">
    <citation type="submission" date="2019-06" db="EMBL/GenBank/DDBJ databases">
        <title>Metagenome assembled Genome of Spiribacter salinus SL48-SHIP from the microbial mat of Salt Lake 48 (Novosibirsk region, Russia).</title>
        <authorList>
            <person name="Shipova A."/>
            <person name="Rozanov A.S."/>
            <person name="Bryanskaya A.V."/>
            <person name="Peltek S.E."/>
        </authorList>
    </citation>
    <scope>NUCLEOTIDE SEQUENCE [LARGE SCALE GENOMIC DNA]</scope>
    <source>
        <strain evidence="1">SL48-SHIP-2</strain>
    </source>
</reference>
<evidence type="ECO:0000313" key="1">
    <source>
        <dbReference type="EMBL" id="TQE98153.1"/>
    </source>
</evidence>